<name>A0A4W4FDJ6_ELEEL</name>
<evidence type="ECO:0000256" key="6">
    <source>
        <dbReference type="ARBA" id="ARBA00023136"/>
    </source>
</evidence>
<reference evidence="9" key="5">
    <citation type="submission" date="2025-09" db="UniProtKB">
        <authorList>
            <consortium name="Ensembl"/>
        </authorList>
    </citation>
    <scope>IDENTIFICATION</scope>
</reference>
<evidence type="ECO:0000256" key="8">
    <source>
        <dbReference type="SAM" id="Phobius"/>
    </source>
</evidence>
<dbReference type="Proteomes" id="UP000314983">
    <property type="component" value="Chromosome 12"/>
</dbReference>
<evidence type="ECO:0000256" key="2">
    <source>
        <dbReference type="ARBA" id="ARBA00008688"/>
    </source>
</evidence>
<reference evidence="10" key="1">
    <citation type="journal article" date="2014" name="Science">
        <title>Nonhuman genetics. Genomic basis for the convergent evolution of electric organs.</title>
        <authorList>
            <person name="Gallant J.R."/>
            <person name="Traeger L.L."/>
            <person name="Volkening J.D."/>
            <person name="Moffett H."/>
            <person name="Chen P.H."/>
            <person name="Novina C.D."/>
            <person name="Phillips G.N.Jr."/>
            <person name="Anand R."/>
            <person name="Wells G.B."/>
            <person name="Pinch M."/>
            <person name="Guth R."/>
            <person name="Unguez G.A."/>
            <person name="Albert J.S."/>
            <person name="Zakon H.H."/>
            <person name="Samanta M.P."/>
            <person name="Sussman M.R."/>
        </authorList>
    </citation>
    <scope>NUCLEOTIDE SEQUENCE [LARGE SCALE GENOMIC DNA]</scope>
</reference>
<gene>
    <name evidence="9" type="primary">RELL2</name>
</gene>
<keyword evidence="5 8" id="KW-1133">Transmembrane helix</keyword>
<reference evidence="9" key="4">
    <citation type="submission" date="2025-08" db="UniProtKB">
        <authorList>
            <consortium name="Ensembl"/>
        </authorList>
    </citation>
    <scope>IDENTIFICATION</scope>
</reference>
<dbReference type="InterPro" id="IPR042313">
    <property type="entry name" value="RELL2"/>
</dbReference>
<dbReference type="InterPro" id="IPR022248">
    <property type="entry name" value="TNF_rcpt_RELT"/>
</dbReference>
<dbReference type="Pfam" id="PF12606">
    <property type="entry name" value="RELT"/>
    <property type="match status" value="1"/>
</dbReference>
<evidence type="ECO:0008006" key="11">
    <source>
        <dbReference type="Google" id="ProtNLM"/>
    </source>
</evidence>
<keyword evidence="6 8" id="KW-0472">Membrane</keyword>
<protein>
    <recommendedName>
        <fullName evidence="11">RELT like 2</fullName>
    </recommendedName>
</protein>
<feature type="compositionally biased region" description="Basic and acidic residues" evidence="7">
    <location>
        <begin position="195"/>
        <end position="204"/>
    </location>
</feature>
<organism evidence="9 10">
    <name type="scientific">Electrophorus electricus</name>
    <name type="common">Electric eel</name>
    <name type="synonym">Gymnotus electricus</name>
    <dbReference type="NCBI Taxonomy" id="8005"/>
    <lineage>
        <taxon>Eukaryota</taxon>
        <taxon>Metazoa</taxon>
        <taxon>Chordata</taxon>
        <taxon>Craniata</taxon>
        <taxon>Vertebrata</taxon>
        <taxon>Euteleostomi</taxon>
        <taxon>Actinopterygii</taxon>
        <taxon>Neopterygii</taxon>
        <taxon>Teleostei</taxon>
        <taxon>Ostariophysi</taxon>
        <taxon>Gymnotiformes</taxon>
        <taxon>Gymnotoidei</taxon>
        <taxon>Gymnotidae</taxon>
        <taxon>Electrophorus</taxon>
    </lineage>
</organism>
<evidence type="ECO:0000256" key="3">
    <source>
        <dbReference type="ARBA" id="ARBA00022475"/>
    </source>
</evidence>
<keyword evidence="4 8" id="KW-0812">Transmembrane</keyword>
<dbReference type="Ensembl" id="ENSEEET00000023029.2">
    <property type="protein sequence ID" value="ENSEEEP00000022777.2"/>
    <property type="gene ID" value="ENSEEEG00000011045.2"/>
</dbReference>
<dbReference type="GO" id="GO:1900745">
    <property type="term" value="P:positive regulation of p38MAPK cascade"/>
    <property type="evidence" value="ECO:0007669"/>
    <property type="project" value="InterPro"/>
</dbReference>
<comment type="subcellular location">
    <subcellularLocation>
        <location evidence="1">Cell membrane</location>
        <topology evidence="1">Single-pass membrane protein</topology>
    </subcellularLocation>
</comment>
<evidence type="ECO:0000313" key="10">
    <source>
        <dbReference type="Proteomes" id="UP000314983"/>
    </source>
</evidence>
<accession>A0A4W4FDJ6</accession>
<feature type="transmembrane region" description="Helical" evidence="8">
    <location>
        <begin position="16"/>
        <end position="39"/>
    </location>
</feature>
<feature type="region of interest" description="Disordered" evidence="7">
    <location>
        <begin position="47"/>
        <end position="71"/>
    </location>
</feature>
<comment type="similarity">
    <text evidence="2">Belongs to the RELT family.</text>
</comment>
<evidence type="ECO:0000256" key="1">
    <source>
        <dbReference type="ARBA" id="ARBA00004162"/>
    </source>
</evidence>
<dbReference type="GO" id="GO:0010811">
    <property type="term" value="P:positive regulation of cell-substrate adhesion"/>
    <property type="evidence" value="ECO:0007669"/>
    <property type="project" value="TreeGrafter"/>
</dbReference>
<evidence type="ECO:0000256" key="5">
    <source>
        <dbReference type="ARBA" id="ARBA00022989"/>
    </source>
</evidence>
<dbReference type="AlphaFoldDB" id="A0A4W4FDJ6"/>
<proteinExistence type="inferred from homology"/>
<keyword evidence="10" id="KW-1185">Reference proteome</keyword>
<evidence type="ECO:0000313" key="9">
    <source>
        <dbReference type="Ensembl" id="ENSEEEP00000022777.2"/>
    </source>
</evidence>
<dbReference type="GO" id="GO:0005886">
    <property type="term" value="C:plasma membrane"/>
    <property type="evidence" value="ECO:0007669"/>
    <property type="project" value="UniProtKB-SubCell"/>
</dbReference>
<reference evidence="10" key="2">
    <citation type="journal article" date="2017" name="Sci. Adv.">
        <title>A tail of two voltages: Proteomic comparison of the three electric organs of the electric eel.</title>
        <authorList>
            <person name="Traeger L.L."/>
            <person name="Sabat G."/>
            <person name="Barrett-Wilt G.A."/>
            <person name="Wells G.B."/>
            <person name="Sussman M.R."/>
        </authorList>
    </citation>
    <scope>NUCLEOTIDE SEQUENCE [LARGE SCALE GENOMIC DNA]</scope>
</reference>
<dbReference type="STRING" id="8005.ENSEEEP00000022777"/>
<dbReference type="GeneTree" id="ENSGT00940000160541"/>
<keyword evidence="3" id="KW-1003">Cell membrane</keyword>
<evidence type="ECO:0000256" key="7">
    <source>
        <dbReference type="SAM" id="MobiDB-lite"/>
    </source>
</evidence>
<feature type="region of interest" description="Disordered" evidence="7">
    <location>
        <begin position="177"/>
        <end position="204"/>
    </location>
</feature>
<reference evidence="9" key="3">
    <citation type="submission" date="2020-05" db="EMBL/GenBank/DDBJ databases">
        <title>Electrophorus electricus (electric eel) genome, fEleEle1, primary haplotype.</title>
        <authorList>
            <person name="Myers G."/>
            <person name="Meyer A."/>
            <person name="Fedrigo O."/>
            <person name="Formenti G."/>
            <person name="Rhie A."/>
            <person name="Tracey A."/>
            <person name="Sims Y."/>
            <person name="Jarvis E.D."/>
        </authorList>
    </citation>
    <scope>NUCLEOTIDE SEQUENCE [LARGE SCALE GENOMIC DNA]</scope>
</reference>
<dbReference type="PANTHER" id="PTHR31481:SF0">
    <property type="entry name" value="RELT-LIKE PROTEIN 2"/>
    <property type="match status" value="1"/>
</dbReference>
<evidence type="ECO:0000256" key="4">
    <source>
        <dbReference type="ARBA" id="ARBA00022692"/>
    </source>
</evidence>
<dbReference type="PANTHER" id="PTHR31481">
    <property type="entry name" value="RELT-LIKE PROTEIN 2 RELL2"/>
    <property type="match status" value="1"/>
</dbReference>
<sequence>MTDQETSTVGEVPPPYIIFLLVFFFFITGLLGFIICHILKKKGYRCRTGEPEDEDTKETFRADSDDGSENNQDTVEQILKCIIENEVNVSRVMSNKSKLNDGVLFFKKNRIQCKESLGGIPPHLHTVHSGSDQNSCHHCMKSHFKKTHHRNGVVRSKGRPVEQTVFSVGRFRVTHMEKNSFQESTNPSMPESEDPSDHMHTPKKTQESYNIRNMFKDIEAAHGTGPVTAKQNNITLLGFNRCSDLVGMKEREVAFENNNQPHIPGQLPAPSQKTFGPGDVLGTDPEVTSVKISLNISSQNTLEEAEAQKINILPDTKQAEEMASDKSEAVEVQLVKANLQELCRMNGGTLQHKPLQMRNSMDIEESL</sequence>